<keyword evidence="1" id="KW-1133">Transmembrane helix</keyword>
<sequence>MTSTLLVAFGVWSWVIWPRFAVAIWQDDRSWHGGSPTSFLWVHALIVVASVVFGTAIGVLGIRGWWARRPVRGDGAGGPHSR</sequence>
<keyword evidence="3" id="KW-1185">Reference proteome</keyword>
<dbReference type="Pfam" id="PF26606">
    <property type="entry name" value="SCO4848"/>
    <property type="match status" value="1"/>
</dbReference>
<dbReference type="NCBIfam" id="NF046117">
    <property type="entry name" value="SCO4848_fam"/>
    <property type="match status" value="1"/>
</dbReference>
<evidence type="ECO:0000313" key="2">
    <source>
        <dbReference type="EMBL" id="GID11728.1"/>
    </source>
</evidence>
<dbReference type="Proteomes" id="UP000612808">
    <property type="component" value="Unassembled WGS sequence"/>
</dbReference>
<dbReference type="AlphaFoldDB" id="A0A8J3J970"/>
<reference evidence="2" key="1">
    <citation type="submission" date="2021-01" db="EMBL/GenBank/DDBJ databases">
        <title>Whole genome shotgun sequence of Actinocatenispora rupis NBRC 107355.</title>
        <authorList>
            <person name="Komaki H."/>
            <person name="Tamura T."/>
        </authorList>
    </citation>
    <scope>NUCLEOTIDE SEQUENCE</scope>
    <source>
        <strain evidence="2">NBRC 107355</strain>
    </source>
</reference>
<keyword evidence="1" id="KW-0812">Transmembrane</keyword>
<name>A0A8J3J970_9ACTN</name>
<keyword evidence="1" id="KW-0472">Membrane</keyword>
<gene>
    <name evidence="2" type="ORF">Aru02nite_26170</name>
</gene>
<proteinExistence type="predicted"/>
<dbReference type="InterPro" id="IPR058061">
    <property type="entry name" value="SCO4848-like"/>
</dbReference>
<organism evidence="2 3">
    <name type="scientific">Actinocatenispora rupis</name>
    <dbReference type="NCBI Taxonomy" id="519421"/>
    <lineage>
        <taxon>Bacteria</taxon>
        <taxon>Bacillati</taxon>
        <taxon>Actinomycetota</taxon>
        <taxon>Actinomycetes</taxon>
        <taxon>Micromonosporales</taxon>
        <taxon>Micromonosporaceae</taxon>
        <taxon>Actinocatenispora</taxon>
    </lineage>
</organism>
<protein>
    <submittedName>
        <fullName evidence="2">Membrane protein</fullName>
    </submittedName>
</protein>
<feature type="transmembrane region" description="Helical" evidence="1">
    <location>
        <begin position="39"/>
        <end position="62"/>
    </location>
</feature>
<dbReference type="EMBL" id="BOMB01000014">
    <property type="protein sequence ID" value="GID11728.1"/>
    <property type="molecule type" value="Genomic_DNA"/>
</dbReference>
<evidence type="ECO:0000256" key="1">
    <source>
        <dbReference type="SAM" id="Phobius"/>
    </source>
</evidence>
<accession>A0A8J3J970</accession>
<comment type="caution">
    <text evidence="2">The sequence shown here is derived from an EMBL/GenBank/DDBJ whole genome shotgun (WGS) entry which is preliminary data.</text>
</comment>
<evidence type="ECO:0000313" key="3">
    <source>
        <dbReference type="Proteomes" id="UP000612808"/>
    </source>
</evidence>